<comment type="caution">
    <text evidence="3">The sequence shown here is derived from an EMBL/GenBank/DDBJ whole genome shotgun (WGS) entry which is preliminary data.</text>
</comment>
<dbReference type="EMBL" id="ONZQ02000001">
    <property type="protein sequence ID" value="SPN97079.1"/>
    <property type="molecule type" value="Genomic_DNA"/>
</dbReference>
<sequence length="433" mass="46177">MFGFLNGLSAKAAVVAVLALSGTVGASTTKISPRDGRKWVSLWGTMPQLTEPANLPPAPFNETGLVFADSTIRQTVKVTLESDTIRLQISNVFGGSNLPITSATIALPPTNDSGGSAINPSTLTQLTFSGSEDFIVPNGASVLSDPVRFPVKSGTVVTVSIYLASGQTTNSITSHPGSRTTSWFVRGNHVGSEDLEGASSVAHWYFISSIEGRVSSDASAVVIVGDSITDGRGSTTDKNDRWPDQLVKRLQKDRSTRDIAVINQGAGGNRVLADGLGPNALGRIDRDVIAMPGTGYAIIYNGVNDIGTAAPEEGAQKELGDRLIAAYEQIVDRLHRFGIPAFGATITPITGSQSVYNGPEWEATRQRVNEWIRTSGRFDAVVDFDKAVRDPKNPEILRAEYNSGDDLHLNPKGYEAMAAAIDLKLFKKFRNGV</sequence>
<dbReference type="InterPro" id="IPR013830">
    <property type="entry name" value="SGNH_hydro"/>
</dbReference>
<dbReference type="InterPro" id="IPR053140">
    <property type="entry name" value="GDSL_Rv0518-like"/>
</dbReference>
<dbReference type="Pfam" id="PF13472">
    <property type="entry name" value="Lipase_GDSL_2"/>
    <property type="match status" value="1"/>
</dbReference>
<name>A0AAE8MQL0_9PEZI</name>
<organism evidence="3 4">
    <name type="scientific">Cephalotrichum gorgonifer</name>
    <dbReference type="NCBI Taxonomy" id="2041049"/>
    <lineage>
        <taxon>Eukaryota</taxon>
        <taxon>Fungi</taxon>
        <taxon>Dikarya</taxon>
        <taxon>Ascomycota</taxon>
        <taxon>Pezizomycotina</taxon>
        <taxon>Sordariomycetes</taxon>
        <taxon>Hypocreomycetidae</taxon>
        <taxon>Microascales</taxon>
        <taxon>Microascaceae</taxon>
        <taxon>Cephalotrichum</taxon>
    </lineage>
</organism>
<dbReference type="PANTHER" id="PTHR43784:SF3">
    <property type="entry name" value="GDSL FAMILY LIPASE"/>
    <property type="match status" value="1"/>
</dbReference>
<accession>A0AAE8MQL0</accession>
<proteinExistence type="predicted"/>
<gene>
    <name evidence="3" type="ORF">DNG_00595</name>
</gene>
<reference evidence="3" key="1">
    <citation type="submission" date="2018-03" db="EMBL/GenBank/DDBJ databases">
        <authorList>
            <person name="Guldener U."/>
        </authorList>
    </citation>
    <scope>NUCLEOTIDE SEQUENCE</scope>
</reference>
<feature type="chain" id="PRO_5042208131" evidence="1">
    <location>
        <begin position="27"/>
        <end position="433"/>
    </location>
</feature>
<evidence type="ECO:0000313" key="3">
    <source>
        <dbReference type="EMBL" id="SPN97079.1"/>
    </source>
</evidence>
<feature type="signal peptide" evidence="1">
    <location>
        <begin position="1"/>
        <end position="26"/>
    </location>
</feature>
<dbReference type="AlphaFoldDB" id="A0AAE8MQL0"/>
<dbReference type="InterPro" id="IPR036514">
    <property type="entry name" value="SGNH_hydro_sf"/>
</dbReference>
<dbReference type="Gene3D" id="3.40.50.1110">
    <property type="entry name" value="SGNH hydrolase"/>
    <property type="match status" value="1"/>
</dbReference>
<dbReference type="PANTHER" id="PTHR43784">
    <property type="entry name" value="GDSL-LIKE LIPASE/ACYLHYDROLASE, PUTATIVE (AFU_ORTHOLOGUE AFUA_2G00820)-RELATED"/>
    <property type="match status" value="1"/>
</dbReference>
<feature type="domain" description="SGNH hydrolase-type esterase" evidence="2">
    <location>
        <begin position="224"/>
        <end position="416"/>
    </location>
</feature>
<evidence type="ECO:0000313" key="4">
    <source>
        <dbReference type="Proteomes" id="UP001187682"/>
    </source>
</evidence>
<dbReference type="SUPFAM" id="SSF52266">
    <property type="entry name" value="SGNH hydrolase"/>
    <property type="match status" value="1"/>
</dbReference>
<keyword evidence="1" id="KW-0732">Signal</keyword>
<evidence type="ECO:0000259" key="2">
    <source>
        <dbReference type="Pfam" id="PF13472"/>
    </source>
</evidence>
<evidence type="ECO:0000256" key="1">
    <source>
        <dbReference type="SAM" id="SignalP"/>
    </source>
</evidence>
<dbReference type="CDD" id="cd01830">
    <property type="entry name" value="XynE_like"/>
    <property type="match status" value="1"/>
</dbReference>
<dbReference type="Proteomes" id="UP001187682">
    <property type="component" value="Unassembled WGS sequence"/>
</dbReference>
<keyword evidence="4" id="KW-1185">Reference proteome</keyword>
<protein>
    <submittedName>
        <fullName evidence="3">Related to extracellular GDSL-like lipase/acylhydrolase</fullName>
    </submittedName>
</protein>